<sequence>MPIDIHSLGIGEEPAIGYPLSYPAAPCPALLRPASLSTCFTFTPAPSVSLPPSSVLKRERGRLNTCGGYPATQNQTAESSSSPKMDWLKGLVLASPARAPRSAHNGIN</sequence>
<evidence type="ECO:0000313" key="1">
    <source>
        <dbReference type="EMBL" id="MPC75966.1"/>
    </source>
</evidence>
<keyword evidence="2" id="KW-1185">Reference proteome</keyword>
<dbReference type="Proteomes" id="UP000324222">
    <property type="component" value="Unassembled WGS sequence"/>
</dbReference>
<reference evidence="1 2" key="1">
    <citation type="submission" date="2019-05" db="EMBL/GenBank/DDBJ databases">
        <title>Another draft genome of Portunus trituberculatus and its Hox gene families provides insights of decapod evolution.</title>
        <authorList>
            <person name="Jeong J.-H."/>
            <person name="Song I."/>
            <person name="Kim S."/>
            <person name="Choi T."/>
            <person name="Kim D."/>
            <person name="Ryu S."/>
            <person name="Kim W."/>
        </authorList>
    </citation>
    <scope>NUCLEOTIDE SEQUENCE [LARGE SCALE GENOMIC DNA]</scope>
    <source>
        <tissue evidence="1">Muscle</tissue>
    </source>
</reference>
<comment type="caution">
    <text evidence="1">The sequence shown here is derived from an EMBL/GenBank/DDBJ whole genome shotgun (WGS) entry which is preliminary data.</text>
</comment>
<organism evidence="1 2">
    <name type="scientific">Portunus trituberculatus</name>
    <name type="common">Swimming crab</name>
    <name type="synonym">Neptunus trituberculatus</name>
    <dbReference type="NCBI Taxonomy" id="210409"/>
    <lineage>
        <taxon>Eukaryota</taxon>
        <taxon>Metazoa</taxon>
        <taxon>Ecdysozoa</taxon>
        <taxon>Arthropoda</taxon>
        <taxon>Crustacea</taxon>
        <taxon>Multicrustacea</taxon>
        <taxon>Malacostraca</taxon>
        <taxon>Eumalacostraca</taxon>
        <taxon>Eucarida</taxon>
        <taxon>Decapoda</taxon>
        <taxon>Pleocyemata</taxon>
        <taxon>Brachyura</taxon>
        <taxon>Eubrachyura</taxon>
        <taxon>Portunoidea</taxon>
        <taxon>Portunidae</taxon>
        <taxon>Portuninae</taxon>
        <taxon>Portunus</taxon>
    </lineage>
</organism>
<gene>
    <name evidence="1" type="ORF">E2C01_070367</name>
</gene>
<accession>A0A5B7I1X1</accession>
<evidence type="ECO:0000313" key="2">
    <source>
        <dbReference type="Proteomes" id="UP000324222"/>
    </source>
</evidence>
<dbReference type="EMBL" id="VSRR010042273">
    <property type="protein sequence ID" value="MPC75966.1"/>
    <property type="molecule type" value="Genomic_DNA"/>
</dbReference>
<proteinExistence type="predicted"/>
<protein>
    <submittedName>
        <fullName evidence="1">Uncharacterized protein</fullName>
    </submittedName>
</protein>
<name>A0A5B7I1X1_PORTR</name>
<dbReference type="AlphaFoldDB" id="A0A5B7I1X1"/>